<accession>A0A918QCJ8</accession>
<dbReference type="RefSeq" id="WP_229859852.1">
    <property type="nucleotide sequence ID" value="NZ_BMVW01000024.1"/>
</dbReference>
<protein>
    <submittedName>
        <fullName evidence="1">Uncharacterized protein</fullName>
    </submittedName>
</protein>
<reference evidence="1" key="1">
    <citation type="journal article" date="2014" name="Int. J. Syst. Evol. Microbiol.">
        <title>Complete genome sequence of Corynebacterium casei LMG S-19264T (=DSM 44701T), isolated from a smear-ripened cheese.</title>
        <authorList>
            <consortium name="US DOE Joint Genome Institute (JGI-PGF)"/>
            <person name="Walter F."/>
            <person name="Albersmeier A."/>
            <person name="Kalinowski J."/>
            <person name="Ruckert C."/>
        </authorList>
    </citation>
    <scope>NUCLEOTIDE SEQUENCE</scope>
    <source>
        <strain evidence="1">JCM 4815</strain>
    </source>
</reference>
<dbReference type="Proteomes" id="UP000622166">
    <property type="component" value="Unassembled WGS sequence"/>
</dbReference>
<keyword evidence="2" id="KW-1185">Reference proteome</keyword>
<evidence type="ECO:0000313" key="2">
    <source>
        <dbReference type="Proteomes" id="UP000622166"/>
    </source>
</evidence>
<reference evidence="1" key="2">
    <citation type="submission" date="2020-09" db="EMBL/GenBank/DDBJ databases">
        <authorList>
            <person name="Sun Q."/>
            <person name="Ohkuma M."/>
        </authorList>
    </citation>
    <scope>NUCLEOTIDE SEQUENCE</scope>
    <source>
        <strain evidence="1">JCM 4815</strain>
    </source>
</reference>
<proteinExistence type="predicted"/>
<dbReference type="EMBL" id="BMVW01000024">
    <property type="protein sequence ID" value="GGZ40283.1"/>
    <property type="molecule type" value="Genomic_DNA"/>
</dbReference>
<dbReference type="AlphaFoldDB" id="A0A918QCJ8"/>
<evidence type="ECO:0000313" key="1">
    <source>
        <dbReference type="EMBL" id="GGZ40283.1"/>
    </source>
</evidence>
<gene>
    <name evidence="1" type="ORF">GCM10010365_71210</name>
</gene>
<organism evidence="1 2">
    <name type="scientific">Streptomyces poonensis</name>
    <dbReference type="NCBI Taxonomy" id="68255"/>
    <lineage>
        <taxon>Bacteria</taxon>
        <taxon>Bacillati</taxon>
        <taxon>Actinomycetota</taxon>
        <taxon>Actinomycetes</taxon>
        <taxon>Kitasatosporales</taxon>
        <taxon>Streptomycetaceae</taxon>
        <taxon>Streptomyces</taxon>
    </lineage>
</organism>
<sequence length="66" mass="7300">MAFTPPPEASAFTFTLADALDIPVRVRSDGDLAKWDRRQVPKAAQPWPVTDALPADGEYLATTTWR</sequence>
<name>A0A918QCJ8_9ACTN</name>
<comment type="caution">
    <text evidence="1">The sequence shown here is derived from an EMBL/GenBank/DDBJ whole genome shotgun (WGS) entry which is preliminary data.</text>
</comment>